<protein>
    <submittedName>
        <fullName evidence="1">Uncharacterized protein</fullName>
    </submittedName>
</protein>
<gene>
    <name evidence="1" type="ORF">MILVUS5_LOCUS18463</name>
</gene>
<name>A0ACB0K255_TRIPR</name>
<comment type="caution">
    <text evidence="1">The sequence shown here is derived from an EMBL/GenBank/DDBJ whole genome shotgun (WGS) entry which is preliminary data.</text>
</comment>
<sequence length="286" mass="33712">MAASLKEMTSDFVKLERFDGGHFNRWQKKMKFLLTTLKVVYVLNTTRPTEKENERIAETRDRQKWENDDYICMGHILNGLSDSLFDIYQSSGSAKELWEKLETRYMLEDATSKKFLVSQFNNYNMVDSRPVMEQLYELERILNNFKQHKMHMDETIIVSSIIDKLPPSWKDFKKSLKHKKEDISLEQLGNHLRLEEEYRKQDDTKNQNAHEKVYVLVDGKSSKSKDNMDIDGENVHDNNNRHGQKKRKRGSCFHCGKPGHFKSECKFLKKLNKEKNSSAQEDHLVA</sequence>
<reference evidence="1" key="1">
    <citation type="submission" date="2023-10" db="EMBL/GenBank/DDBJ databases">
        <authorList>
            <person name="Rodriguez Cubillos JULIANA M."/>
            <person name="De Vega J."/>
        </authorList>
    </citation>
    <scope>NUCLEOTIDE SEQUENCE</scope>
</reference>
<evidence type="ECO:0000313" key="2">
    <source>
        <dbReference type="Proteomes" id="UP001177021"/>
    </source>
</evidence>
<dbReference type="EMBL" id="CASHSV030000109">
    <property type="protein sequence ID" value="CAJ2650697.1"/>
    <property type="molecule type" value="Genomic_DNA"/>
</dbReference>
<accession>A0ACB0K255</accession>
<organism evidence="1 2">
    <name type="scientific">Trifolium pratense</name>
    <name type="common">Red clover</name>
    <dbReference type="NCBI Taxonomy" id="57577"/>
    <lineage>
        <taxon>Eukaryota</taxon>
        <taxon>Viridiplantae</taxon>
        <taxon>Streptophyta</taxon>
        <taxon>Embryophyta</taxon>
        <taxon>Tracheophyta</taxon>
        <taxon>Spermatophyta</taxon>
        <taxon>Magnoliopsida</taxon>
        <taxon>eudicotyledons</taxon>
        <taxon>Gunneridae</taxon>
        <taxon>Pentapetalae</taxon>
        <taxon>rosids</taxon>
        <taxon>fabids</taxon>
        <taxon>Fabales</taxon>
        <taxon>Fabaceae</taxon>
        <taxon>Papilionoideae</taxon>
        <taxon>50 kb inversion clade</taxon>
        <taxon>NPAAA clade</taxon>
        <taxon>Hologalegina</taxon>
        <taxon>IRL clade</taxon>
        <taxon>Trifolieae</taxon>
        <taxon>Trifolium</taxon>
    </lineage>
</organism>
<evidence type="ECO:0000313" key="1">
    <source>
        <dbReference type="EMBL" id="CAJ2650697.1"/>
    </source>
</evidence>
<keyword evidence="2" id="KW-1185">Reference proteome</keyword>
<dbReference type="Proteomes" id="UP001177021">
    <property type="component" value="Unassembled WGS sequence"/>
</dbReference>
<proteinExistence type="predicted"/>